<keyword evidence="3" id="KW-0378">Hydrolase</keyword>
<dbReference type="Pfam" id="PF00753">
    <property type="entry name" value="Lactamase_B"/>
    <property type="match status" value="1"/>
</dbReference>
<dbReference type="InterPro" id="IPR001279">
    <property type="entry name" value="Metallo-B-lactamas"/>
</dbReference>
<comment type="cofactor">
    <cofactor evidence="1">
        <name>Zn(2+)</name>
        <dbReference type="ChEBI" id="CHEBI:29105"/>
    </cofactor>
</comment>
<feature type="domain" description="Metallo-beta-lactamase" evidence="6">
    <location>
        <begin position="42"/>
        <end position="222"/>
    </location>
</feature>
<dbReference type="PANTHER" id="PTHR46233">
    <property type="entry name" value="HYDROXYACYLGLUTATHIONE HYDROLASE GLOC"/>
    <property type="match status" value="1"/>
</dbReference>
<dbReference type="CDD" id="cd07737">
    <property type="entry name" value="YcbL-like_MBL-fold"/>
    <property type="match status" value="1"/>
</dbReference>
<name>Q07V42_RHOP5</name>
<feature type="region of interest" description="Disordered" evidence="5">
    <location>
        <begin position="221"/>
        <end position="242"/>
    </location>
</feature>
<evidence type="ECO:0000259" key="6">
    <source>
        <dbReference type="SMART" id="SM00849"/>
    </source>
</evidence>
<evidence type="ECO:0000256" key="3">
    <source>
        <dbReference type="ARBA" id="ARBA00022801"/>
    </source>
</evidence>
<keyword evidence="4" id="KW-0862">Zinc</keyword>
<sequence length="242" mass="25975">MTLFAAQSTWLAGKNRHCAGMTHENDTKAKAGAAIIPVTLFQQNCTLLWCETTKKAVVIDPGGDVDQITAAIAQAGVTVEKIWLTHGHVDHVGGADELREQLKVPIEGPHIGDQFLMDHVVESARAFGLSGVRNVTPDRWLEDGERLRIGELSFEVLHCPGHSPGSVVYFNDAMRFAIVGDVLFAGSIGRTDLPGGNHATLINSIQTKLMPLGDDVGFISGHGPGSTIGQERMTNPFLTGEM</sequence>
<dbReference type="SUPFAM" id="SSF56281">
    <property type="entry name" value="Metallo-hydrolase/oxidoreductase"/>
    <property type="match status" value="1"/>
</dbReference>
<gene>
    <name evidence="7" type="ordered locus">RPE_0233</name>
</gene>
<dbReference type="eggNOG" id="COG0491">
    <property type="taxonomic scope" value="Bacteria"/>
</dbReference>
<dbReference type="GO" id="GO:0016787">
    <property type="term" value="F:hydrolase activity"/>
    <property type="evidence" value="ECO:0007669"/>
    <property type="project" value="UniProtKB-KW"/>
</dbReference>
<evidence type="ECO:0000256" key="2">
    <source>
        <dbReference type="ARBA" id="ARBA00022723"/>
    </source>
</evidence>
<dbReference type="InterPro" id="IPR036866">
    <property type="entry name" value="RibonucZ/Hydroxyglut_hydro"/>
</dbReference>
<feature type="compositionally biased region" description="Polar residues" evidence="5">
    <location>
        <begin position="227"/>
        <end position="242"/>
    </location>
</feature>
<accession>Q07V42</accession>
<dbReference type="HOGENOM" id="CLU_030571_5_0_5"/>
<dbReference type="EMBL" id="CP000463">
    <property type="protein sequence ID" value="ABJ04192.1"/>
    <property type="molecule type" value="Genomic_DNA"/>
</dbReference>
<dbReference type="SMART" id="SM00849">
    <property type="entry name" value="Lactamase_B"/>
    <property type="match status" value="1"/>
</dbReference>
<keyword evidence="2" id="KW-0479">Metal-binding</keyword>
<dbReference type="STRING" id="316055.RPE_0233"/>
<dbReference type="GO" id="GO:0046872">
    <property type="term" value="F:metal ion binding"/>
    <property type="evidence" value="ECO:0007669"/>
    <property type="project" value="UniProtKB-KW"/>
</dbReference>
<evidence type="ECO:0000256" key="1">
    <source>
        <dbReference type="ARBA" id="ARBA00001947"/>
    </source>
</evidence>
<organism evidence="7">
    <name type="scientific">Rhodopseudomonas palustris (strain BisA53)</name>
    <dbReference type="NCBI Taxonomy" id="316055"/>
    <lineage>
        <taxon>Bacteria</taxon>
        <taxon>Pseudomonadati</taxon>
        <taxon>Pseudomonadota</taxon>
        <taxon>Alphaproteobacteria</taxon>
        <taxon>Hyphomicrobiales</taxon>
        <taxon>Nitrobacteraceae</taxon>
        <taxon>Rhodopseudomonas</taxon>
    </lineage>
</organism>
<evidence type="ECO:0000256" key="4">
    <source>
        <dbReference type="ARBA" id="ARBA00022833"/>
    </source>
</evidence>
<reference evidence="7" key="1">
    <citation type="submission" date="2006-09" db="EMBL/GenBank/DDBJ databases">
        <title>Complete sequence of Rhodopseudomonas palustris BisA53.</title>
        <authorList>
            <consortium name="US DOE Joint Genome Institute"/>
            <person name="Copeland A."/>
            <person name="Lucas S."/>
            <person name="Lapidus A."/>
            <person name="Barry K."/>
            <person name="Detter J.C."/>
            <person name="Glavina del Rio T."/>
            <person name="Hammon N."/>
            <person name="Israni S."/>
            <person name="Dalin E."/>
            <person name="Tice H."/>
            <person name="Pitluck S."/>
            <person name="Chain P."/>
            <person name="Malfatti S."/>
            <person name="Shin M."/>
            <person name="Vergez L."/>
            <person name="Schmutz J."/>
            <person name="Larimer F."/>
            <person name="Land M."/>
            <person name="Hauser L."/>
            <person name="Pelletier D.A."/>
            <person name="Kyrpides N."/>
            <person name="Kim E."/>
            <person name="Harwood C.S."/>
            <person name="Oda Y."/>
            <person name="Richardson P."/>
        </authorList>
    </citation>
    <scope>NUCLEOTIDE SEQUENCE [LARGE SCALE GENOMIC DNA]</scope>
    <source>
        <strain evidence="7">BisA53</strain>
    </source>
</reference>
<dbReference type="InterPro" id="IPR051453">
    <property type="entry name" value="MBL_Glyoxalase_II"/>
</dbReference>
<protein>
    <submittedName>
        <fullName evidence="7">Beta-lactamase domain protein</fullName>
    </submittedName>
</protein>
<dbReference type="KEGG" id="rpe:RPE_0233"/>
<proteinExistence type="predicted"/>
<dbReference type="Gene3D" id="3.60.15.10">
    <property type="entry name" value="Ribonuclease Z/Hydroxyacylglutathione hydrolase-like"/>
    <property type="match status" value="1"/>
</dbReference>
<evidence type="ECO:0000256" key="5">
    <source>
        <dbReference type="SAM" id="MobiDB-lite"/>
    </source>
</evidence>
<dbReference type="AlphaFoldDB" id="Q07V42"/>
<evidence type="ECO:0000313" key="7">
    <source>
        <dbReference type="EMBL" id="ABJ04192.1"/>
    </source>
</evidence>
<dbReference type="PANTHER" id="PTHR46233:SF3">
    <property type="entry name" value="HYDROXYACYLGLUTATHIONE HYDROLASE GLOC"/>
    <property type="match status" value="1"/>
</dbReference>